<sequence length="111" mass="12513">MALWGDTKLFLCILVITFGCTVILAEIPKDCCLKVANVTIERGRIGDYRRQVAGAGCRISAAVLVTRHQRTLCVPDNEPWVQELMKHVDQLKAWCKKRKNTGKRCSGVNRQ</sequence>
<dbReference type="RefSeq" id="XP_022069757.1">
    <property type="nucleotide sequence ID" value="XM_022214065.2"/>
</dbReference>
<keyword evidence="5" id="KW-1185">Reference proteome</keyword>
<evidence type="ECO:0000313" key="5">
    <source>
        <dbReference type="Proteomes" id="UP000257200"/>
    </source>
</evidence>
<evidence type="ECO:0000313" key="4">
    <source>
        <dbReference type="Ensembl" id="ENSAPOP00000027470.1"/>
    </source>
</evidence>
<protein>
    <submittedName>
        <fullName evidence="4">C-C motif chemokine 19-like</fullName>
    </submittedName>
</protein>
<evidence type="ECO:0000259" key="3">
    <source>
        <dbReference type="SMART" id="SM00199"/>
    </source>
</evidence>
<feature type="signal peptide" evidence="2">
    <location>
        <begin position="1"/>
        <end position="25"/>
    </location>
</feature>
<dbReference type="Ensembl" id="ENSAPOT00000001097.1">
    <property type="protein sequence ID" value="ENSAPOP00000027470.1"/>
    <property type="gene ID" value="ENSAPOG00000012032.1"/>
</dbReference>
<evidence type="ECO:0000256" key="2">
    <source>
        <dbReference type="SAM" id="SignalP"/>
    </source>
</evidence>
<dbReference type="InterPro" id="IPR036048">
    <property type="entry name" value="Interleukin_8-like_sf"/>
</dbReference>
<keyword evidence="1" id="KW-0202">Cytokine</keyword>
<dbReference type="Pfam" id="PF00048">
    <property type="entry name" value="IL8"/>
    <property type="match status" value="1"/>
</dbReference>
<dbReference type="Proteomes" id="UP000257200">
    <property type="component" value="Unplaced"/>
</dbReference>
<reference evidence="4" key="2">
    <citation type="submission" date="2025-09" db="UniProtKB">
        <authorList>
            <consortium name="Ensembl"/>
        </authorList>
    </citation>
    <scope>IDENTIFICATION</scope>
</reference>
<reference evidence="4" key="1">
    <citation type="submission" date="2025-08" db="UniProtKB">
        <authorList>
            <consortium name="Ensembl"/>
        </authorList>
    </citation>
    <scope>IDENTIFICATION</scope>
</reference>
<dbReference type="PANTHER" id="PTHR12015">
    <property type="entry name" value="SMALL INDUCIBLE CYTOKINE A"/>
    <property type="match status" value="1"/>
</dbReference>
<feature type="domain" description="Chemokine interleukin-8-like" evidence="3">
    <location>
        <begin position="28"/>
        <end position="88"/>
    </location>
</feature>
<dbReference type="SUPFAM" id="SSF54117">
    <property type="entry name" value="Interleukin 8-like chemokines"/>
    <property type="match status" value="1"/>
</dbReference>
<evidence type="ECO:0000256" key="1">
    <source>
        <dbReference type="ARBA" id="ARBA00022514"/>
    </source>
</evidence>
<dbReference type="FunCoup" id="A0A3Q1HG03">
    <property type="interactions" value="54"/>
</dbReference>
<accession>A0A3Q1HG03</accession>
<dbReference type="STRING" id="80966.ENSAPOP00000027470"/>
<dbReference type="GeneID" id="110965129"/>
<dbReference type="Gene3D" id="2.40.50.40">
    <property type="match status" value="1"/>
</dbReference>
<organism evidence="4 5">
    <name type="scientific">Acanthochromis polyacanthus</name>
    <name type="common">spiny chromis</name>
    <dbReference type="NCBI Taxonomy" id="80966"/>
    <lineage>
        <taxon>Eukaryota</taxon>
        <taxon>Metazoa</taxon>
        <taxon>Chordata</taxon>
        <taxon>Craniata</taxon>
        <taxon>Vertebrata</taxon>
        <taxon>Euteleostomi</taxon>
        <taxon>Actinopterygii</taxon>
        <taxon>Neopterygii</taxon>
        <taxon>Teleostei</taxon>
        <taxon>Neoteleostei</taxon>
        <taxon>Acanthomorphata</taxon>
        <taxon>Ovalentaria</taxon>
        <taxon>Pomacentridae</taxon>
        <taxon>Acanthochromis</taxon>
    </lineage>
</organism>
<dbReference type="GO" id="GO:0008009">
    <property type="term" value="F:chemokine activity"/>
    <property type="evidence" value="ECO:0007669"/>
    <property type="project" value="InterPro"/>
</dbReference>
<dbReference type="SMART" id="SM00199">
    <property type="entry name" value="SCY"/>
    <property type="match status" value="1"/>
</dbReference>
<name>A0A3Q1HG03_9TELE</name>
<keyword evidence="2" id="KW-0732">Signal</keyword>
<dbReference type="GO" id="GO:0006955">
    <property type="term" value="P:immune response"/>
    <property type="evidence" value="ECO:0007669"/>
    <property type="project" value="InterPro"/>
</dbReference>
<dbReference type="OrthoDB" id="8900217at2759"/>
<dbReference type="InterPro" id="IPR039809">
    <property type="entry name" value="Chemokine_b/g/d"/>
</dbReference>
<dbReference type="PANTHER" id="PTHR12015:SF108">
    <property type="entry name" value="C-C MOTIF CHEMOKINE 20"/>
    <property type="match status" value="1"/>
</dbReference>
<dbReference type="AlphaFoldDB" id="A0A3Q1HG03"/>
<dbReference type="InterPro" id="IPR001811">
    <property type="entry name" value="Chemokine_IL8-like_dom"/>
</dbReference>
<dbReference type="GeneTree" id="ENSGT00730000112019"/>
<proteinExistence type="predicted"/>
<dbReference type="CDD" id="cd00169">
    <property type="entry name" value="Chemokine"/>
    <property type="match status" value="1"/>
</dbReference>
<dbReference type="InParanoid" id="A0A3Q1HG03"/>
<feature type="chain" id="PRO_5018727534" evidence="2">
    <location>
        <begin position="26"/>
        <end position="111"/>
    </location>
</feature>
<dbReference type="GO" id="GO:0005615">
    <property type="term" value="C:extracellular space"/>
    <property type="evidence" value="ECO:0007669"/>
    <property type="project" value="UniProtKB-KW"/>
</dbReference>